<dbReference type="PANTHER" id="PTHR21485">
    <property type="entry name" value="HAD SUPERFAMILY MEMBERS CMAS AND KDSC"/>
    <property type="match status" value="1"/>
</dbReference>
<organism evidence="8 9">
    <name type="scientific">Candidatus Gallibacteroides avistercoris</name>
    <dbReference type="NCBI Taxonomy" id="2840833"/>
    <lineage>
        <taxon>Bacteria</taxon>
        <taxon>Pseudomonadati</taxon>
        <taxon>Bacteroidota</taxon>
        <taxon>Bacteroidia</taxon>
        <taxon>Bacteroidales</taxon>
        <taxon>Bacteroidaceae</taxon>
        <taxon>Bacteroidaceae incertae sedis</taxon>
        <taxon>Candidatus Gallibacteroides</taxon>
    </lineage>
</organism>
<dbReference type="NCBIfam" id="TIGR01670">
    <property type="entry name" value="KdsC-phosphatas"/>
    <property type="match status" value="1"/>
</dbReference>
<keyword evidence="5 8" id="KW-0378">Hydrolase</keyword>
<comment type="cofactor">
    <cofactor evidence="1 7">
        <name>Mg(2+)</name>
        <dbReference type="ChEBI" id="CHEBI:18420"/>
    </cofactor>
</comment>
<evidence type="ECO:0000256" key="6">
    <source>
        <dbReference type="ARBA" id="ARBA00022842"/>
    </source>
</evidence>
<accession>A0A9D1M5U0</accession>
<dbReference type="InterPro" id="IPR023214">
    <property type="entry name" value="HAD_sf"/>
</dbReference>
<proteinExistence type="inferred from homology"/>
<protein>
    <submittedName>
        <fullName evidence="8">HAD hydrolase family protein</fullName>
    </submittedName>
</protein>
<dbReference type="InterPro" id="IPR036412">
    <property type="entry name" value="HAD-like_sf"/>
</dbReference>
<reference evidence="8" key="1">
    <citation type="submission" date="2020-10" db="EMBL/GenBank/DDBJ databases">
        <authorList>
            <person name="Gilroy R."/>
        </authorList>
    </citation>
    <scope>NUCLEOTIDE SEQUENCE</scope>
    <source>
        <strain evidence="8">CHK158-818</strain>
    </source>
</reference>
<sequence length="167" mass="18945">MLPKLIITDIDGVWTDGGMYYTREGDVMKRFHVADGWGVIFCRDLGIPVAIMTGENTEIVRKRGEKLHIEHIFLGVKDKLSLARELCQQMGITLQEVAFMGDDINDLPLLLHAGLSASPANAVDYVKDRVQVVTSRCGGNGAFREFIEWILKRERLFDDIMKRYESL</sequence>
<feature type="binding site" evidence="7">
    <location>
        <position position="11"/>
    </location>
    <ligand>
        <name>substrate</name>
    </ligand>
</feature>
<dbReference type="SFLD" id="SFLDS00003">
    <property type="entry name" value="Haloacid_Dehalogenase"/>
    <property type="match status" value="1"/>
</dbReference>
<gene>
    <name evidence="8" type="ORF">IAB03_00195</name>
</gene>
<dbReference type="EMBL" id="DVNA01000004">
    <property type="protein sequence ID" value="HIU54209.1"/>
    <property type="molecule type" value="Genomic_DNA"/>
</dbReference>
<dbReference type="Pfam" id="PF08282">
    <property type="entry name" value="Hydrolase_3"/>
    <property type="match status" value="1"/>
</dbReference>
<dbReference type="SFLD" id="SFLDG01138">
    <property type="entry name" value="C1.6.2:_Deoxy-d-mannose-octulo"/>
    <property type="match status" value="1"/>
</dbReference>
<evidence type="ECO:0000313" key="9">
    <source>
        <dbReference type="Proteomes" id="UP000824112"/>
    </source>
</evidence>
<evidence type="ECO:0000313" key="8">
    <source>
        <dbReference type="EMBL" id="HIU54209.1"/>
    </source>
</evidence>
<keyword evidence="4 7" id="KW-0479">Metal-binding</keyword>
<dbReference type="SUPFAM" id="SSF56784">
    <property type="entry name" value="HAD-like"/>
    <property type="match status" value="1"/>
</dbReference>
<feature type="binding site" evidence="7">
    <location>
        <position position="102"/>
    </location>
    <ligand>
        <name>Mg(2+)</name>
        <dbReference type="ChEBI" id="CHEBI:18420"/>
    </ligand>
</feature>
<dbReference type="GO" id="GO:0016788">
    <property type="term" value="F:hydrolase activity, acting on ester bonds"/>
    <property type="evidence" value="ECO:0007669"/>
    <property type="project" value="InterPro"/>
</dbReference>
<keyword evidence="6 7" id="KW-0460">Magnesium</keyword>
<evidence type="ECO:0000256" key="4">
    <source>
        <dbReference type="ARBA" id="ARBA00022723"/>
    </source>
</evidence>
<dbReference type="AlphaFoldDB" id="A0A9D1M5U0"/>
<evidence type="ECO:0000256" key="3">
    <source>
        <dbReference type="ARBA" id="ARBA00011881"/>
    </source>
</evidence>
<comment type="caution">
    <text evidence="8">The sequence shown here is derived from an EMBL/GenBank/DDBJ whole genome shotgun (WGS) entry which is preliminary data.</text>
</comment>
<dbReference type="GO" id="GO:0046872">
    <property type="term" value="F:metal ion binding"/>
    <property type="evidence" value="ECO:0007669"/>
    <property type="project" value="UniProtKB-KW"/>
</dbReference>
<evidence type="ECO:0000256" key="7">
    <source>
        <dbReference type="PIRSR" id="PIRSR006118-2"/>
    </source>
</evidence>
<dbReference type="Gene3D" id="3.40.50.1000">
    <property type="entry name" value="HAD superfamily/HAD-like"/>
    <property type="match status" value="1"/>
</dbReference>
<dbReference type="CDD" id="cd01630">
    <property type="entry name" value="HAD_KDO-like"/>
    <property type="match status" value="1"/>
</dbReference>
<dbReference type="FunFam" id="3.40.50.1000:FF:000029">
    <property type="entry name" value="3-deoxy-D-manno-octulosonate 8-phosphate phosphatase KdsC"/>
    <property type="match status" value="1"/>
</dbReference>
<dbReference type="SFLD" id="SFLDG01136">
    <property type="entry name" value="C1.6:_Phosphoserine_Phosphatas"/>
    <property type="match status" value="1"/>
</dbReference>
<dbReference type="GO" id="GO:0008781">
    <property type="term" value="F:N-acylneuraminate cytidylyltransferase activity"/>
    <property type="evidence" value="ECO:0007669"/>
    <property type="project" value="TreeGrafter"/>
</dbReference>
<feature type="binding site" evidence="7">
    <location>
        <position position="9"/>
    </location>
    <ligand>
        <name>Mg(2+)</name>
        <dbReference type="ChEBI" id="CHEBI:18420"/>
    </ligand>
</feature>
<evidence type="ECO:0000256" key="2">
    <source>
        <dbReference type="ARBA" id="ARBA00005893"/>
    </source>
</evidence>
<comment type="subunit">
    <text evidence="3">Homotetramer.</text>
</comment>
<comment type="similarity">
    <text evidence="2">Belongs to the KdsC family.</text>
</comment>
<dbReference type="InterPro" id="IPR050793">
    <property type="entry name" value="CMP-NeuNAc_synthase"/>
</dbReference>
<evidence type="ECO:0000256" key="1">
    <source>
        <dbReference type="ARBA" id="ARBA00001946"/>
    </source>
</evidence>
<dbReference type="InterPro" id="IPR010023">
    <property type="entry name" value="KdsC_fam"/>
</dbReference>
<evidence type="ECO:0000256" key="5">
    <source>
        <dbReference type="ARBA" id="ARBA00022801"/>
    </source>
</evidence>
<name>A0A9D1M5U0_9BACT</name>
<reference evidence="8" key="2">
    <citation type="journal article" date="2021" name="PeerJ">
        <title>Extensive microbial diversity within the chicken gut microbiome revealed by metagenomics and culture.</title>
        <authorList>
            <person name="Gilroy R."/>
            <person name="Ravi A."/>
            <person name="Getino M."/>
            <person name="Pursley I."/>
            <person name="Horton D.L."/>
            <person name="Alikhan N.F."/>
            <person name="Baker D."/>
            <person name="Gharbi K."/>
            <person name="Hall N."/>
            <person name="Watson M."/>
            <person name="Adriaenssens E.M."/>
            <person name="Foster-Nyarko E."/>
            <person name="Jarju S."/>
            <person name="Secka A."/>
            <person name="Antonio M."/>
            <person name="Oren A."/>
            <person name="Chaudhuri R.R."/>
            <person name="La Ragione R."/>
            <person name="Hildebrand F."/>
            <person name="Pallen M.J."/>
        </authorList>
    </citation>
    <scope>NUCLEOTIDE SEQUENCE</scope>
    <source>
        <strain evidence="8">CHK158-818</strain>
    </source>
</reference>
<dbReference type="PANTHER" id="PTHR21485:SF3">
    <property type="entry name" value="N-ACYLNEURAMINATE CYTIDYLYLTRANSFERASE"/>
    <property type="match status" value="1"/>
</dbReference>
<dbReference type="PIRSF" id="PIRSF006118">
    <property type="entry name" value="KDO8-P_Ptase"/>
    <property type="match status" value="1"/>
</dbReference>
<dbReference type="Proteomes" id="UP000824112">
    <property type="component" value="Unassembled WGS sequence"/>
</dbReference>